<keyword evidence="4" id="KW-0804">Transcription</keyword>
<sequence length="496" mass="52651">MGQDTDRTARTRRPEGRLLRAAEPVLERLAAELDGTRSGVLLADSGCRVVDVRCVGPALAAAVDDVGVGVGVSLREEDVGANSIGTAFELRRGVVVRGAQHAADGFAAFSCYGHPILHPVTGRIEGTVTVTSSCGDDENPLYPSLARQAVRDVEQRLLEDSPGAQQRLLTAFRAAKRRYGGAVVALGEDVVLATQAALDLLGPGDYAMLRDRGGSEATVTLSSGLEVLTRRPPTTGDGLVLVLSESVTAPPAAVRVPRWPLLVVGEPGTGRTTTARDGLGPERVELDAVDVVRLGEQRWARRVAAVLRGPGPGVLVENVHLLSELAAHDLARHLGATIRRVVLTAAPEPRLSSEHLPLLSACAERRDLTPLRRRRHEVASLAERMLRGSDSPTSARFAPSTLRLLAEQPWPGNLSELRRTVEAAAAARSCGDIIPADIPGPLHSGDAPSGPREQAERDVIVETIAAVDGSKVRAAKVLGISRSTLYNRLRALRIEP</sequence>
<dbReference type="PRINTS" id="PR01590">
    <property type="entry name" value="HTHFIS"/>
</dbReference>
<evidence type="ECO:0000256" key="1">
    <source>
        <dbReference type="ARBA" id="ARBA00022741"/>
    </source>
</evidence>
<dbReference type="InterPro" id="IPR058031">
    <property type="entry name" value="AAA_lid_NorR"/>
</dbReference>
<dbReference type="InterPro" id="IPR029016">
    <property type="entry name" value="GAF-like_dom_sf"/>
</dbReference>
<dbReference type="Pfam" id="PF02954">
    <property type="entry name" value="HTH_8"/>
    <property type="match status" value="1"/>
</dbReference>
<dbReference type="Pfam" id="PF25601">
    <property type="entry name" value="AAA_lid_14"/>
    <property type="match status" value="1"/>
</dbReference>
<dbReference type="PANTHER" id="PTHR32071">
    <property type="entry name" value="TRANSCRIPTIONAL REGULATORY PROTEIN"/>
    <property type="match status" value="1"/>
</dbReference>
<reference evidence="8" key="1">
    <citation type="journal article" date="2019" name="Int. J. Syst. Evol. Microbiol.">
        <title>The Global Catalogue of Microorganisms (GCM) 10K type strain sequencing project: providing services to taxonomists for standard genome sequencing and annotation.</title>
        <authorList>
            <consortium name="The Broad Institute Genomics Platform"/>
            <consortium name="The Broad Institute Genome Sequencing Center for Infectious Disease"/>
            <person name="Wu L."/>
            <person name="Ma J."/>
        </authorList>
    </citation>
    <scope>NUCLEOTIDE SEQUENCE [LARGE SCALE GENOMIC DNA]</scope>
    <source>
        <strain evidence="8">JCM 17906</strain>
    </source>
</reference>
<keyword evidence="2" id="KW-0067">ATP-binding</keyword>
<dbReference type="RefSeq" id="WP_345413623.1">
    <property type="nucleotide sequence ID" value="NZ_BAABGT010000019.1"/>
</dbReference>
<dbReference type="Gene3D" id="1.10.8.60">
    <property type="match status" value="1"/>
</dbReference>
<evidence type="ECO:0000256" key="3">
    <source>
        <dbReference type="ARBA" id="ARBA00023015"/>
    </source>
</evidence>
<dbReference type="Gene3D" id="3.30.450.40">
    <property type="match status" value="1"/>
</dbReference>
<proteinExistence type="predicted"/>
<dbReference type="InterPro" id="IPR002197">
    <property type="entry name" value="HTH_Fis"/>
</dbReference>
<evidence type="ECO:0000313" key="7">
    <source>
        <dbReference type="EMBL" id="GAA4540173.1"/>
    </source>
</evidence>
<dbReference type="Gene3D" id="1.10.10.60">
    <property type="entry name" value="Homeodomain-like"/>
    <property type="match status" value="1"/>
</dbReference>
<dbReference type="EMBL" id="BAABGT010000019">
    <property type="protein sequence ID" value="GAA4540173.1"/>
    <property type="molecule type" value="Genomic_DNA"/>
</dbReference>
<protein>
    <submittedName>
        <fullName evidence="7">Helix-turn-helix domain-containing protein</fullName>
    </submittedName>
</protein>
<dbReference type="Proteomes" id="UP001501598">
    <property type="component" value="Unassembled WGS sequence"/>
</dbReference>
<feature type="domain" description="Sigma-54 factor interaction" evidence="6">
    <location>
        <begin position="368"/>
        <end position="426"/>
    </location>
</feature>
<keyword evidence="1" id="KW-0547">Nucleotide-binding</keyword>
<evidence type="ECO:0000256" key="2">
    <source>
        <dbReference type="ARBA" id="ARBA00022840"/>
    </source>
</evidence>
<dbReference type="SUPFAM" id="SSF46689">
    <property type="entry name" value="Homeodomain-like"/>
    <property type="match status" value="1"/>
</dbReference>
<dbReference type="InterPro" id="IPR002078">
    <property type="entry name" value="Sigma_54_int"/>
</dbReference>
<dbReference type="PROSITE" id="PS50045">
    <property type="entry name" value="SIGMA54_INTERACT_4"/>
    <property type="match status" value="1"/>
</dbReference>
<name>A0ABP8RK71_9PSEU</name>
<dbReference type="InterPro" id="IPR027417">
    <property type="entry name" value="P-loop_NTPase"/>
</dbReference>
<evidence type="ECO:0000256" key="5">
    <source>
        <dbReference type="SAM" id="MobiDB-lite"/>
    </source>
</evidence>
<keyword evidence="3" id="KW-0805">Transcription regulation</keyword>
<dbReference type="SUPFAM" id="SSF52540">
    <property type="entry name" value="P-loop containing nucleoside triphosphate hydrolases"/>
    <property type="match status" value="1"/>
</dbReference>
<comment type="caution">
    <text evidence="7">The sequence shown here is derived from an EMBL/GenBank/DDBJ whole genome shotgun (WGS) entry which is preliminary data.</text>
</comment>
<evidence type="ECO:0000256" key="4">
    <source>
        <dbReference type="ARBA" id="ARBA00023163"/>
    </source>
</evidence>
<dbReference type="PANTHER" id="PTHR32071:SF122">
    <property type="entry name" value="SIGMA FACTOR"/>
    <property type="match status" value="1"/>
</dbReference>
<organism evidence="7 8">
    <name type="scientific">Pseudonocardia xishanensis</name>
    <dbReference type="NCBI Taxonomy" id="630995"/>
    <lineage>
        <taxon>Bacteria</taxon>
        <taxon>Bacillati</taxon>
        <taxon>Actinomycetota</taxon>
        <taxon>Actinomycetes</taxon>
        <taxon>Pseudonocardiales</taxon>
        <taxon>Pseudonocardiaceae</taxon>
        <taxon>Pseudonocardia</taxon>
    </lineage>
</organism>
<evidence type="ECO:0000259" key="6">
    <source>
        <dbReference type="PROSITE" id="PS50045"/>
    </source>
</evidence>
<keyword evidence="8" id="KW-1185">Reference proteome</keyword>
<feature type="region of interest" description="Disordered" evidence="5">
    <location>
        <begin position="436"/>
        <end position="455"/>
    </location>
</feature>
<dbReference type="InterPro" id="IPR009057">
    <property type="entry name" value="Homeodomain-like_sf"/>
</dbReference>
<accession>A0ABP8RK71</accession>
<gene>
    <name evidence="7" type="ORF">GCM10023175_12480</name>
</gene>
<evidence type="ECO:0000313" key="8">
    <source>
        <dbReference type="Proteomes" id="UP001501598"/>
    </source>
</evidence>